<keyword evidence="7 8" id="KW-0472">Membrane</keyword>
<keyword evidence="5 8" id="KW-0812">Transmembrane</keyword>
<feature type="transmembrane region" description="Helical" evidence="8">
    <location>
        <begin position="126"/>
        <end position="145"/>
    </location>
</feature>
<dbReference type="OrthoDB" id="958273at2"/>
<dbReference type="PANTHER" id="PTHR31686">
    <property type="match status" value="1"/>
</dbReference>
<dbReference type="Pfam" id="PF03595">
    <property type="entry name" value="SLAC1"/>
    <property type="match status" value="1"/>
</dbReference>
<evidence type="ECO:0000256" key="3">
    <source>
        <dbReference type="ARBA" id="ARBA00022448"/>
    </source>
</evidence>
<organism evidence="9 10">
    <name type="scientific">Pseudoclavibacter caeni</name>
    <dbReference type="NCBI Taxonomy" id="908846"/>
    <lineage>
        <taxon>Bacteria</taxon>
        <taxon>Bacillati</taxon>
        <taxon>Actinomycetota</taxon>
        <taxon>Actinomycetes</taxon>
        <taxon>Micrococcales</taxon>
        <taxon>Microbacteriaceae</taxon>
        <taxon>Pseudoclavibacter</taxon>
    </lineage>
</organism>
<dbReference type="EMBL" id="WBKA01000003">
    <property type="protein sequence ID" value="KAB1632374.1"/>
    <property type="molecule type" value="Genomic_DNA"/>
</dbReference>
<feature type="transmembrane region" description="Helical" evidence="8">
    <location>
        <begin position="157"/>
        <end position="178"/>
    </location>
</feature>
<keyword evidence="4" id="KW-1003">Cell membrane</keyword>
<evidence type="ECO:0000256" key="4">
    <source>
        <dbReference type="ARBA" id="ARBA00022475"/>
    </source>
</evidence>
<dbReference type="RefSeq" id="WP_158036152.1">
    <property type="nucleotide sequence ID" value="NZ_BAAAZV010000017.1"/>
</dbReference>
<gene>
    <name evidence="9" type="ORF">F8O02_05040</name>
</gene>
<dbReference type="CDD" id="cd09320">
    <property type="entry name" value="TDT_like_2"/>
    <property type="match status" value="1"/>
</dbReference>
<accession>A0A7C8FUN8</accession>
<evidence type="ECO:0000256" key="2">
    <source>
        <dbReference type="ARBA" id="ARBA00008566"/>
    </source>
</evidence>
<evidence type="ECO:0000256" key="1">
    <source>
        <dbReference type="ARBA" id="ARBA00004651"/>
    </source>
</evidence>
<comment type="similarity">
    <text evidence="2">Belongs to the tellurite-resistance/dicarboxylate transporter (TDT) family.</text>
</comment>
<dbReference type="Proteomes" id="UP000481339">
    <property type="component" value="Unassembled WGS sequence"/>
</dbReference>
<feature type="transmembrane region" description="Helical" evidence="8">
    <location>
        <begin position="302"/>
        <end position="322"/>
    </location>
</feature>
<evidence type="ECO:0000256" key="8">
    <source>
        <dbReference type="SAM" id="Phobius"/>
    </source>
</evidence>
<name>A0A7C8FUN8_9MICO</name>
<dbReference type="InterPro" id="IPR051629">
    <property type="entry name" value="Sulfite_efflux_TDT"/>
</dbReference>
<evidence type="ECO:0000256" key="7">
    <source>
        <dbReference type="ARBA" id="ARBA00023136"/>
    </source>
</evidence>
<feature type="transmembrane region" description="Helical" evidence="8">
    <location>
        <begin position="190"/>
        <end position="213"/>
    </location>
</feature>
<proteinExistence type="inferred from homology"/>
<keyword evidence="10" id="KW-1185">Reference proteome</keyword>
<feature type="transmembrane region" description="Helical" evidence="8">
    <location>
        <begin position="263"/>
        <end position="290"/>
    </location>
</feature>
<comment type="subcellular location">
    <subcellularLocation>
        <location evidence="1">Cell membrane</location>
        <topology evidence="1">Multi-pass membrane protein</topology>
    </subcellularLocation>
</comment>
<keyword evidence="6 8" id="KW-1133">Transmembrane helix</keyword>
<protein>
    <submittedName>
        <fullName evidence="9">TDT family transporter</fullName>
    </submittedName>
</protein>
<evidence type="ECO:0000256" key="6">
    <source>
        <dbReference type="ARBA" id="ARBA00022989"/>
    </source>
</evidence>
<evidence type="ECO:0000313" key="9">
    <source>
        <dbReference type="EMBL" id="KAB1632374.1"/>
    </source>
</evidence>
<keyword evidence="3" id="KW-0813">Transport</keyword>
<comment type="caution">
    <text evidence="9">The sequence shown here is derived from an EMBL/GenBank/DDBJ whole genome shotgun (WGS) entry which is preliminary data.</text>
</comment>
<dbReference type="InterPro" id="IPR004695">
    <property type="entry name" value="SLAC1/Mae1/Ssu1/TehA"/>
</dbReference>
<feature type="transmembrane region" description="Helical" evidence="8">
    <location>
        <begin position="94"/>
        <end position="114"/>
    </location>
</feature>
<dbReference type="AlphaFoldDB" id="A0A7C8FUN8"/>
<evidence type="ECO:0000256" key="5">
    <source>
        <dbReference type="ARBA" id="ARBA00022692"/>
    </source>
</evidence>
<dbReference type="Gene3D" id="1.50.10.150">
    <property type="entry name" value="Voltage-dependent anion channel"/>
    <property type="match status" value="1"/>
</dbReference>
<dbReference type="InterPro" id="IPR038665">
    <property type="entry name" value="Voltage-dep_anion_channel_sf"/>
</dbReference>
<feature type="transmembrane region" description="Helical" evidence="8">
    <location>
        <begin position="20"/>
        <end position="39"/>
    </location>
</feature>
<sequence length="375" mass="39045">MAHLFQELESPRDIVSNITPNWFASVMGTGIVGNALANLPGSGSVGHAIGTAVWVLAAVMLVVLVVATIAHWVLFPRTAVGHHRNPGMVNFYGAPPMAIMTVGSGALYCGQPLLGADLAWHVSAVLWLIGTVLGLYAAGSVPYLAFTRLKVGPEDAFGGWLMPLVPPMVSAAGAVPLLAHLQGRAPAQDLLIVSFLLMGVTFFPAVIIIALLWNRLVVHKVGASGKVPTLWIVLGPLGQTATAAIGLSQQGSHMLTDAMAGSALAVLGLAFGTVVLGFALLWALVVGLITIGTVRGGMPFNLTWWSFTFPVGTVTTGFAGVANVTGSTLMTVIAWLWFALLAFAWTTVAVRTFHGAIIRGSLLAPPRPAAATPTR</sequence>
<dbReference type="GO" id="GO:0055085">
    <property type="term" value="P:transmembrane transport"/>
    <property type="evidence" value="ECO:0007669"/>
    <property type="project" value="InterPro"/>
</dbReference>
<dbReference type="GO" id="GO:0005886">
    <property type="term" value="C:plasma membrane"/>
    <property type="evidence" value="ECO:0007669"/>
    <property type="project" value="UniProtKB-SubCell"/>
</dbReference>
<dbReference type="PANTHER" id="PTHR31686:SF1">
    <property type="entry name" value="SULFITE EFFLUX PUMP SSU1"/>
    <property type="match status" value="1"/>
</dbReference>
<feature type="transmembrane region" description="Helical" evidence="8">
    <location>
        <begin position="328"/>
        <end position="350"/>
    </location>
</feature>
<feature type="transmembrane region" description="Helical" evidence="8">
    <location>
        <begin position="51"/>
        <end position="74"/>
    </location>
</feature>
<evidence type="ECO:0000313" key="10">
    <source>
        <dbReference type="Proteomes" id="UP000481339"/>
    </source>
</evidence>
<reference evidence="9 10" key="1">
    <citation type="submission" date="2019-09" db="EMBL/GenBank/DDBJ databases">
        <title>Phylogeny of genus Pseudoclavibacter and closely related genus.</title>
        <authorList>
            <person name="Li Y."/>
        </authorList>
    </citation>
    <scope>NUCLEOTIDE SEQUENCE [LARGE SCALE GENOMIC DNA]</scope>
    <source>
        <strain evidence="9 10">JCM 16921</strain>
    </source>
</reference>